<keyword evidence="3" id="KW-1185">Reference proteome</keyword>
<dbReference type="AlphaFoldDB" id="A0A8C4N6M7"/>
<reference evidence="2" key="1">
    <citation type="submission" date="2025-08" db="UniProtKB">
        <authorList>
            <consortium name="Ensembl"/>
        </authorList>
    </citation>
    <scope>IDENTIFICATION</scope>
</reference>
<protein>
    <submittedName>
        <fullName evidence="2">Chromosome 17 open reading frame 75</fullName>
    </submittedName>
</protein>
<proteinExistence type="predicted"/>
<evidence type="ECO:0000256" key="1">
    <source>
        <dbReference type="SAM" id="MobiDB-lite"/>
    </source>
</evidence>
<reference evidence="2" key="2">
    <citation type="submission" date="2025-09" db="UniProtKB">
        <authorList>
            <consortium name="Ensembl"/>
        </authorList>
    </citation>
    <scope>IDENTIFICATION</scope>
</reference>
<accession>A0A8C4N6M7</accession>
<name>A0A8C4N6M7_EPTBU</name>
<sequence length="377" mass="41975">MEMEESLFVEDESFFKDLESTEDHQAVGAERPSHTWTSHFAIFAYQLTRLDTDKVLERPRQGSITEIQKREVLADDVSIGLVAGDLPSDVEEELRTFVSRRVARDGLYRGIGSVVSLTLGGTEDVTACYCCLLDQEESKNKNGLPEEMSGKKDMAPVEGDGDEPENFQQTRCIVSTGYVVCFLGQTEKTLELFRQELDKYSKGVWAYLDKEAMTGAAVQVTGAHDKLDTDIIRFVQTSTLEGVGGERLVATALKRQAIMVDCSEEKPRFKNAGVNKFCEAWAEALVRGLDTGSLFVLRQILENFKLKAIQDINTFQRLLRRAESDHYALYRCLHFLRSCGNGAALLLAPSGGSSGSEDARLVLQVLEEFAQENGEEL</sequence>
<dbReference type="PANTHER" id="PTHR14416:SF2">
    <property type="entry name" value="PROTEIN NJMU-R1"/>
    <property type="match status" value="1"/>
</dbReference>
<dbReference type="GO" id="GO:0005802">
    <property type="term" value="C:trans-Golgi network"/>
    <property type="evidence" value="ECO:0007669"/>
    <property type="project" value="InterPro"/>
</dbReference>
<dbReference type="GO" id="GO:0099041">
    <property type="term" value="P:vesicle tethering to Golgi"/>
    <property type="evidence" value="ECO:0007669"/>
    <property type="project" value="InterPro"/>
</dbReference>
<dbReference type="Ensembl" id="ENSEBUT00000002744.1">
    <property type="protein sequence ID" value="ENSEBUP00000002391.1"/>
    <property type="gene ID" value="ENSEBUG00000001864.1"/>
</dbReference>
<dbReference type="GeneTree" id="ENSGT00390000005481"/>
<dbReference type="Proteomes" id="UP000694388">
    <property type="component" value="Unplaced"/>
</dbReference>
<organism evidence="2 3">
    <name type="scientific">Eptatretus burgeri</name>
    <name type="common">Inshore hagfish</name>
    <dbReference type="NCBI Taxonomy" id="7764"/>
    <lineage>
        <taxon>Eukaryota</taxon>
        <taxon>Metazoa</taxon>
        <taxon>Chordata</taxon>
        <taxon>Craniata</taxon>
        <taxon>Vertebrata</taxon>
        <taxon>Cyclostomata</taxon>
        <taxon>Myxini</taxon>
        <taxon>Myxiniformes</taxon>
        <taxon>Myxinidae</taxon>
        <taxon>Eptatretinae</taxon>
        <taxon>Eptatretus</taxon>
    </lineage>
</organism>
<dbReference type="PANTHER" id="PTHR14416">
    <property type="entry name" value="PROTEIN NJMU-R1"/>
    <property type="match status" value="1"/>
</dbReference>
<dbReference type="OMA" id="LEEWHYI"/>
<evidence type="ECO:0000313" key="3">
    <source>
        <dbReference type="Proteomes" id="UP000694388"/>
    </source>
</evidence>
<feature type="region of interest" description="Disordered" evidence="1">
    <location>
        <begin position="141"/>
        <end position="163"/>
    </location>
</feature>
<dbReference type="InterPro" id="IPR028280">
    <property type="entry name" value="Njmu-R1"/>
</dbReference>
<dbReference type="Pfam" id="PF15053">
    <property type="entry name" value="Njmu-R1"/>
    <property type="match status" value="1"/>
</dbReference>
<evidence type="ECO:0000313" key="2">
    <source>
        <dbReference type="Ensembl" id="ENSEBUP00000002391.1"/>
    </source>
</evidence>